<reference evidence="1 2" key="1">
    <citation type="journal article" date="2016" name="Appl. Microbiol. Biotechnol.">
        <title>Characterization of T-DNA insertion mutants with decreased virulence in the entomopathogenic fungus Beauveria bassiana JEF-007.</title>
        <authorList>
            <person name="Kim S."/>
            <person name="Lee S.J."/>
            <person name="Nai Y.S."/>
            <person name="Yu J.S."/>
            <person name="Lee M.R."/>
            <person name="Yang Y.T."/>
            <person name="Kim J.S."/>
        </authorList>
    </citation>
    <scope>NUCLEOTIDE SEQUENCE [LARGE SCALE GENOMIC DNA]</scope>
    <source>
        <strain evidence="1 2">JEF-007</strain>
    </source>
</reference>
<dbReference type="AlphaFoldDB" id="A0A2N6NXG1"/>
<comment type="caution">
    <text evidence="1">The sequence shown here is derived from an EMBL/GenBank/DDBJ whole genome shotgun (WGS) entry which is preliminary data.</text>
</comment>
<proteinExistence type="predicted"/>
<evidence type="ECO:0000313" key="2">
    <source>
        <dbReference type="Proteomes" id="UP000235728"/>
    </source>
</evidence>
<accession>A0A2N6NXG1</accession>
<dbReference type="Proteomes" id="UP000235728">
    <property type="component" value="Unassembled WGS sequence"/>
</dbReference>
<name>A0A2N6NXG1_BEABA</name>
<protein>
    <submittedName>
        <fullName evidence="1">Uncharacterized protein</fullName>
    </submittedName>
</protein>
<sequence length="62" mass="7022">MGLPFIKTPKAASPIEEAKQIPIECPFDEEPNPPPEKSAIRFWILSFGCDGLVHYWQRLQGP</sequence>
<gene>
    <name evidence="1" type="ORF">BM221_002050</name>
</gene>
<organism evidence="1 2">
    <name type="scientific">Beauveria bassiana</name>
    <name type="common">White muscardine disease fungus</name>
    <name type="synonym">Tritirachium shiotae</name>
    <dbReference type="NCBI Taxonomy" id="176275"/>
    <lineage>
        <taxon>Eukaryota</taxon>
        <taxon>Fungi</taxon>
        <taxon>Dikarya</taxon>
        <taxon>Ascomycota</taxon>
        <taxon>Pezizomycotina</taxon>
        <taxon>Sordariomycetes</taxon>
        <taxon>Hypocreomycetidae</taxon>
        <taxon>Hypocreales</taxon>
        <taxon>Cordycipitaceae</taxon>
        <taxon>Beauveria</taxon>
    </lineage>
</organism>
<evidence type="ECO:0000313" key="1">
    <source>
        <dbReference type="EMBL" id="PMB71953.1"/>
    </source>
</evidence>
<dbReference type="EMBL" id="MRVG01000002">
    <property type="protein sequence ID" value="PMB71953.1"/>
    <property type="molecule type" value="Genomic_DNA"/>
</dbReference>